<feature type="transmembrane region" description="Helical" evidence="1">
    <location>
        <begin position="29"/>
        <end position="49"/>
    </location>
</feature>
<keyword evidence="1" id="KW-0472">Membrane</keyword>
<proteinExistence type="predicted"/>
<evidence type="ECO:0000313" key="2">
    <source>
        <dbReference type="EMBL" id="GBP42417.1"/>
    </source>
</evidence>
<gene>
    <name evidence="2" type="ORF">EVAR_30050_1</name>
</gene>
<name>A0A4C1VX48_EUMVA</name>
<comment type="caution">
    <text evidence="2">The sequence shown here is derived from an EMBL/GenBank/DDBJ whole genome shotgun (WGS) entry which is preliminary data.</text>
</comment>
<evidence type="ECO:0000256" key="1">
    <source>
        <dbReference type="SAM" id="Phobius"/>
    </source>
</evidence>
<keyword evidence="1" id="KW-1133">Transmembrane helix</keyword>
<protein>
    <submittedName>
        <fullName evidence="2">Uncharacterized protein</fullName>
    </submittedName>
</protein>
<reference evidence="2 3" key="1">
    <citation type="journal article" date="2019" name="Commun. Biol.">
        <title>The bagworm genome reveals a unique fibroin gene that provides high tensile strength.</title>
        <authorList>
            <person name="Kono N."/>
            <person name="Nakamura H."/>
            <person name="Ohtoshi R."/>
            <person name="Tomita M."/>
            <person name="Numata K."/>
            <person name="Arakawa K."/>
        </authorList>
    </citation>
    <scope>NUCLEOTIDE SEQUENCE [LARGE SCALE GENOMIC DNA]</scope>
</reference>
<dbReference type="EMBL" id="BGZK01000417">
    <property type="protein sequence ID" value="GBP42417.1"/>
    <property type="molecule type" value="Genomic_DNA"/>
</dbReference>
<keyword evidence="3" id="KW-1185">Reference proteome</keyword>
<keyword evidence="1" id="KW-0812">Transmembrane</keyword>
<accession>A0A4C1VX48</accession>
<dbReference type="AlphaFoldDB" id="A0A4C1VX48"/>
<sequence>MCASTSFTRKSQLYRPSIEYQGSIQRKELVTIFSDAFLFLSFLFLLRTIHPTQQSKQRRRIYQTAEHVRPFRVARSRAAGLKASHKSSRAGLRAKDIISQYELGAHRLMHSGR</sequence>
<organism evidence="2 3">
    <name type="scientific">Eumeta variegata</name>
    <name type="common">Bagworm moth</name>
    <name type="synonym">Eumeta japonica</name>
    <dbReference type="NCBI Taxonomy" id="151549"/>
    <lineage>
        <taxon>Eukaryota</taxon>
        <taxon>Metazoa</taxon>
        <taxon>Ecdysozoa</taxon>
        <taxon>Arthropoda</taxon>
        <taxon>Hexapoda</taxon>
        <taxon>Insecta</taxon>
        <taxon>Pterygota</taxon>
        <taxon>Neoptera</taxon>
        <taxon>Endopterygota</taxon>
        <taxon>Lepidoptera</taxon>
        <taxon>Glossata</taxon>
        <taxon>Ditrysia</taxon>
        <taxon>Tineoidea</taxon>
        <taxon>Psychidae</taxon>
        <taxon>Oiketicinae</taxon>
        <taxon>Eumeta</taxon>
    </lineage>
</organism>
<dbReference type="Proteomes" id="UP000299102">
    <property type="component" value="Unassembled WGS sequence"/>
</dbReference>
<evidence type="ECO:0000313" key="3">
    <source>
        <dbReference type="Proteomes" id="UP000299102"/>
    </source>
</evidence>